<sequence length="182" mass="20641">MLGTSDTFLAHTEEHGSGQGAENSLKSIKQAHCRLLNYALEEGFTYSTWNHIHNTLIPKDENGCKIHRLRVIHFYEDCRTLGMIGADYAGFQEANLDTNQTNVRKKIHAAVRKAFDHKKVTFGSTPQVHLREYKLGGTLSMVMRRSVGRVVEAKADYLGRWTRTVLVQGWKEALGLQCLLRL</sequence>
<name>A0A9N8HR34_9STRA</name>
<gene>
    <name evidence="1" type="ORF">SEMRO_1355_G265501.1</name>
</gene>
<accession>A0A9N8HR34</accession>
<organism evidence="1 2">
    <name type="scientific">Seminavis robusta</name>
    <dbReference type="NCBI Taxonomy" id="568900"/>
    <lineage>
        <taxon>Eukaryota</taxon>
        <taxon>Sar</taxon>
        <taxon>Stramenopiles</taxon>
        <taxon>Ochrophyta</taxon>
        <taxon>Bacillariophyta</taxon>
        <taxon>Bacillariophyceae</taxon>
        <taxon>Bacillariophycidae</taxon>
        <taxon>Naviculales</taxon>
        <taxon>Naviculaceae</taxon>
        <taxon>Seminavis</taxon>
    </lineage>
</organism>
<dbReference type="EMBL" id="CAICTM010001353">
    <property type="protein sequence ID" value="CAB9522896.1"/>
    <property type="molecule type" value="Genomic_DNA"/>
</dbReference>
<keyword evidence="2" id="KW-1185">Reference proteome</keyword>
<proteinExistence type="predicted"/>
<dbReference type="AlphaFoldDB" id="A0A9N8HR34"/>
<evidence type="ECO:0000313" key="1">
    <source>
        <dbReference type="EMBL" id="CAB9522896.1"/>
    </source>
</evidence>
<reference evidence="1" key="1">
    <citation type="submission" date="2020-06" db="EMBL/GenBank/DDBJ databases">
        <authorList>
            <consortium name="Plant Systems Biology data submission"/>
        </authorList>
    </citation>
    <scope>NUCLEOTIDE SEQUENCE</scope>
    <source>
        <strain evidence="1">D6</strain>
    </source>
</reference>
<protein>
    <submittedName>
        <fullName evidence="1">Uncharacterized protein</fullName>
    </submittedName>
</protein>
<comment type="caution">
    <text evidence="1">The sequence shown here is derived from an EMBL/GenBank/DDBJ whole genome shotgun (WGS) entry which is preliminary data.</text>
</comment>
<dbReference type="Proteomes" id="UP001153069">
    <property type="component" value="Unassembled WGS sequence"/>
</dbReference>
<evidence type="ECO:0000313" key="2">
    <source>
        <dbReference type="Proteomes" id="UP001153069"/>
    </source>
</evidence>